<protein>
    <submittedName>
        <fullName evidence="1">Uncharacterized protein</fullName>
    </submittedName>
</protein>
<evidence type="ECO:0000313" key="1">
    <source>
        <dbReference type="EMBL" id="QJB35825.1"/>
    </source>
</evidence>
<dbReference type="EMBL" id="CP051205">
    <property type="protein sequence ID" value="QJB35825.1"/>
    <property type="molecule type" value="Genomic_DNA"/>
</dbReference>
<dbReference type="RefSeq" id="WP_168811261.1">
    <property type="nucleotide sequence ID" value="NZ_CP051205.1"/>
</dbReference>
<proteinExistence type="predicted"/>
<accession>A0AAE6ZQF7</accession>
<evidence type="ECO:0000313" key="2">
    <source>
        <dbReference type="Proteomes" id="UP000502421"/>
    </source>
</evidence>
<dbReference type="KEGG" id="coy:HF329_32780"/>
<organism evidence="1 2">
    <name type="scientific">Chitinophaga oryzae</name>
    <dbReference type="NCBI Taxonomy" id="2725414"/>
    <lineage>
        <taxon>Bacteria</taxon>
        <taxon>Pseudomonadati</taxon>
        <taxon>Bacteroidota</taxon>
        <taxon>Chitinophagia</taxon>
        <taxon>Chitinophagales</taxon>
        <taxon>Chitinophagaceae</taxon>
        <taxon>Chitinophaga</taxon>
    </lineage>
</organism>
<dbReference type="Proteomes" id="UP000502421">
    <property type="component" value="Chromosome"/>
</dbReference>
<reference evidence="2" key="1">
    <citation type="submission" date="2020-04" db="EMBL/GenBank/DDBJ databases">
        <authorList>
            <person name="Kittiwongwattana C."/>
        </authorList>
    </citation>
    <scope>NUCLEOTIDE SEQUENCE [LARGE SCALE GENOMIC DNA]</scope>
    <source>
        <strain evidence="2">1310</strain>
    </source>
</reference>
<gene>
    <name evidence="1" type="ORF">HF329_32780</name>
</gene>
<sequence length="199" mass="22001">MQHIPENIKVAARFILLALQRSLADHAEQQQLHQGLTILTYHLPAVLHNAGLTKTLIPASHIHCQLQNNLLGVDVQETGTFLLDIQHACMITFTRPAEEKKYAAADSRPRYPSGTLAGTGYPAGSYAARAVEKTGVATDPLKAFRYAPAVAHLPRRFDPKPRAATGQPHQYFIHLHTDDINTNDIDLHQTGVIRINPKD</sequence>
<name>A0AAE6ZQF7_9BACT</name>
<dbReference type="AlphaFoldDB" id="A0AAE6ZQF7"/>